<comment type="caution">
    <text evidence="1">The sequence shown here is derived from an EMBL/GenBank/DDBJ whole genome shotgun (WGS) entry which is preliminary data.</text>
</comment>
<evidence type="ECO:0000313" key="1">
    <source>
        <dbReference type="EMBL" id="KKK91112.1"/>
    </source>
</evidence>
<sequence>MSFPILPDESAVKNVVSWQENYGYMIPIKKKSEDQVLLPISKDARANQLINNFRKLNRFINNKTT</sequence>
<dbReference type="AlphaFoldDB" id="A0A0F8ZBC5"/>
<gene>
    <name evidence="1" type="ORF">LCGC14_2716260</name>
</gene>
<dbReference type="EMBL" id="LAZR01048798">
    <property type="protein sequence ID" value="KKK91112.1"/>
    <property type="molecule type" value="Genomic_DNA"/>
</dbReference>
<organism evidence="1">
    <name type="scientific">marine sediment metagenome</name>
    <dbReference type="NCBI Taxonomy" id="412755"/>
    <lineage>
        <taxon>unclassified sequences</taxon>
        <taxon>metagenomes</taxon>
        <taxon>ecological metagenomes</taxon>
    </lineage>
</organism>
<reference evidence="1" key="1">
    <citation type="journal article" date="2015" name="Nature">
        <title>Complex archaea that bridge the gap between prokaryotes and eukaryotes.</title>
        <authorList>
            <person name="Spang A."/>
            <person name="Saw J.H."/>
            <person name="Jorgensen S.L."/>
            <person name="Zaremba-Niedzwiedzka K."/>
            <person name="Martijn J."/>
            <person name="Lind A.E."/>
            <person name="van Eijk R."/>
            <person name="Schleper C."/>
            <person name="Guy L."/>
            <person name="Ettema T.J."/>
        </authorList>
    </citation>
    <scope>NUCLEOTIDE SEQUENCE</scope>
</reference>
<name>A0A0F8ZBC5_9ZZZZ</name>
<proteinExistence type="predicted"/>
<accession>A0A0F8ZBC5</accession>
<protein>
    <submittedName>
        <fullName evidence="1">Uncharacterized protein</fullName>
    </submittedName>
</protein>